<dbReference type="Proteomes" id="UP001371615">
    <property type="component" value="Unassembled WGS sequence"/>
</dbReference>
<dbReference type="RefSeq" id="WP_339332323.1">
    <property type="nucleotide sequence ID" value="NZ_BSCY01000023.1"/>
</dbReference>
<proteinExistence type="predicted"/>
<reference evidence="1" key="1">
    <citation type="submission" date="2022-11" db="EMBL/GenBank/DDBJ databases">
        <title>Phyllogen, a phyllody-inducing phytoplasma effector family, horizontally transferred to various phytoplasmas via transposable elements.</title>
        <authorList>
            <person name="Tokuda R."/>
            <person name="Maejima K."/>
            <person name="Yamaji Y."/>
            <person name="Namba S."/>
        </authorList>
    </citation>
    <scope>NUCLEOTIDE SEQUENCE [LARGE SCALE GENOMIC DNA]</scope>
    <source>
        <strain evidence="1">RhY</strain>
    </source>
</reference>
<keyword evidence="2" id="KW-1185">Reference proteome</keyword>
<organism evidence="1 2">
    <name type="scientific">Rhus yellows phytoplasma</name>
    <dbReference type="NCBI Taxonomy" id="1225349"/>
    <lineage>
        <taxon>Bacteria</taxon>
        <taxon>Bacillati</taxon>
        <taxon>Mycoplasmatota</taxon>
        <taxon>Mollicutes</taxon>
        <taxon>Acholeplasmatales</taxon>
        <taxon>Acholeplasmataceae</taxon>
        <taxon>Candidatus Phytoplasma</taxon>
        <taxon>16SrI (Aster yellows group)</taxon>
    </lineage>
</organism>
<comment type="caution">
    <text evidence="1">The sequence shown here is derived from an EMBL/GenBank/DDBJ whole genome shotgun (WGS) entry which is preliminary data.</text>
</comment>
<name>A0ABQ5PT10_9MOLU</name>
<sequence>MIQLVFIYLCVSPAYFSSSSHQDSNEISGLTKKILNLLPDNNLLGEYLTSTINPL</sequence>
<accession>A0ABQ5PT10</accession>
<evidence type="ECO:0000313" key="1">
    <source>
        <dbReference type="EMBL" id="GLH61563.1"/>
    </source>
</evidence>
<gene>
    <name evidence="1" type="ORF">RHYP_5090</name>
</gene>
<evidence type="ECO:0000313" key="2">
    <source>
        <dbReference type="Proteomes" id="UP001371615"/>
    </source>
</evidence>
<protein>
    <submittedName>
        <fullName evidence="1">Uncharacterized protein</fullName>
    </submittedName>
</protein>
<dbReference type="EMBL" id="BSCY01000023">
    <property type="protein sequence ID" value="GLH61563.1"/>
    <property type="molecule type" value="Genomic_DNA"/>
</dbReference>